<sequence>MNPTEIEKGQFSGLVPNEYITMPDGARWRQFEIQGGIVILTSSGNELFHDSNAKEIFESLRQYRLDISQRRQNGEARQYLANGGNGEIYTVAGHQLVVKESRSNHSLYYALQRMDTLARVIETHLPHWVSLPAHYGLISSSQIGREYMLIEKIDEGISLEDLVQYEERGSARSKTLTDAIHQNFRGLNGWVIESLKLQFQEFKTLLRRYLDTPEAIENGYTYDSLLPDPNYGNILVEKLRTPIGGKHFKMWIIDQ</sequence>
<name>A0A952AM58_9BACT</name>
<proteinExistence type="predicted"/>
<evidence type="ECO:0000313" key="2">
    <source>
        <dbReference type="Proteomes" id="UP000781173"/>
    </source>
</evidence>
<dbReference type="AlphaFoldDB" id="A0A952AM58"/>
<dbReference type="EMBL" id="JACFOF010000020">
    <property type="protein sequence ID" value="MBW7954148.1"/>
    <property type="molecule type" value="Genomic_DNA"/>
</dbReference>
<comment type="caution">
    <text evidence="1">The sequence shown here is derived from an EMBL/GenBank/DDBJ whole genome shotgun (WGS) entry which is preliminary data.</text>
</comment>
<organism evidence="1 2">
    <name type="scientific">Candidatus Dojkabacteria bacterium</name>
    <dbReference type="NCBI Taxonomy" id="2099670"/>
    <lineage>
        <taxon>Bacteria</taxon>
        <taxon>Candidatus Dojkabacteria</taxon>
    </lineage>
</organism>
<gene>
    <name evidence="1" type="ORF">H3C67_05190</name>
</gene>
<accession>A0A952AM58</accession>
<reference evidence="1" key="1">
    <citation type="journal article" date="2022" name="ISME J.">
        <title>A general approach to explore prokaryotic protein glycosylation reveals the unique surface layer modulation of an anammox bacterium.</title>
        <authorList>
            <person name="Pabst M."/>
            <person name="Grouzdev D.S."/>
            <person name="Lawson C.E."/>
            <person name="Kleikamp H.B.C."/>
            <person name="de Ram C."/>
            <person name="Louwen R."/>
            <person name="Lin Y.M."/>
            <person name="Lucker S."/>
            <person name="van Loosdrecht M.C.M."/>
            <person name="Laureni M."/>
        </authorList>
    </citation>
    <scope>NUCLEOTIDE SEQUENCE</scope>
    <source>
        <strain evidence="1">BROCD043</strain>
    </source>
</reference>
<protein>
    <submittedName>
        <fullName evidence="1">Uncharacterized protein</fullName>
    </submittedName>
</protein>
<dbReference type="Proteomes" id="UP000781173">
    <property type="component" value="Unassembled WGS sequence"/>
</dbReference>
<evidence type="ECO:0000313" key="1">
    <source>
        <dbReference type="EMBL" id="MBW7954148.1"/>
    </source>
</evidence>